<comment type="caution">
    <text evidence="1">The sequence shown here is derived from an EMBL/GenBank/DDBJ whole genome shotgun (WGS) entry which is preliminary data.</text>
</comment>
<organism evidence="1 2">
    <name type="scientific">Marinibactrum halimedae</name>
    <dbReference type="NCBI Taxonomy" id="1444977"/>
    <lineage>
        <taxon>Bacteria</taxon>
        <taxon>Pseudomonadati</taxon>
        <taxon>Pseudomonadota</taxon>
        <taxon>Gammaproteobacteria</taxon>
        <taxon>Cellvibrionales</taxon>
        <taxon>Cellvibrionaceae</taxon>
        <taxon>Marinibactrum</taxon>
    </lineage>
</organism>
<evidence type="ECO:0000313" key="1">
    <source>
        <dbReference type="EMBL" id="GLS24759.1"/>
    </source>
</evidence>
<dbReference type="RefSeq" id="WP_232593751.1">
    <property type="nucleotide sequence ID" value="NZ_BSPD01000017.1"/>
</dbReference>
<dbReference type="InterPro" id="IPR010982">
    <property type="entry name" value="Lambda_DNA-bd_dom_sf"/>
</dbReference>
<accession>A0AA37T293</accession>
<name>A0AA37T293_9GAMM</name>
<dbReference type="GO" id="GO:0003677">
    <property type="term" value="F:DNA binding"/>
    <property type="evidence" value="ECO:0007669"/>
    <property type="project" value="InterPro"/>
</dbReference>
<dbReference type="AlphaFoldDB" id="A0AA37T293"/>
<protein>
    <submittedName>
        <fullName evidence="1">Uncharacterized protein</fullName>
    </submittedName>
</protein>
<gene>
    <name evidence="1" type="ORF">GCM10007877_04730</name>
</gene>
<dbReference type="Gene3D" id="1.10.260.40">
    <property type="entry name" value="lambda repressor-like DNA-binding domains"/>
    <property type="match status" value="1"/>
</dbReference>
<evidence type="ECO:0000313" key="2">
    <source>
        <dbReference type="Proteomes" id="UP001156870"/>
    </source>
</evidence>
<dbReference type="Proteomes" id="UP001156870">
    <property type="component" value="Unassembled WGS sequence"/>
</dbReference>
<sequence>MSQPAGARVKAIREFMGMGVQEFADFMGIEYVRLKNIEGIRAKVNEIDFRNLGEKFPELLPWLVYEGPISIKALQSSKSNYCHIIVSKIMADLEPKGYGIRELVVK</sequence>
<keyword evidence="2" id="KW-1185">Reference proteome</keyword>
<reference evidence="1 2" key="1">
    <citation type="journal article" date="2014" name="Int. J. Syst. Evol. Microbiol.">
        <title>Complete genome sequence of Corynebacterium casei LMG S-19264T (=DSM 44701T), isolated from a smear-ripened cheese.</title>
        <authorList>
            <consortium name="US DOE Joint Genome Institute (JGI-PGF)"/>
            <person name="Walter F."/>
            <person name="Albersmeier A."/>
            <person name="Kalinowski J."/>
            <person name="Ruckert C."/>
        </authorList>
    </citation>
    <scope>NUCLEOTIDE SEQUENCE [LARGE SCALE GENOMIC DNA]</scope>
    <source>
        <strain evidence="1 2">NBRC 110095</strain>
    </source>
</reference>
<dbReference type="EMBL" id="BSPD01000017">
    <property type="protein sequence ID" value="GLS24759.1"/>
    <property type="molecule type" value="Genomic_DNA"/>
</dbReference>
<proteinExistence type="predicted"/>